<gene>
    <name evidence="2" type="ORF">BPOR_1003g00020</name>
</gene>
<protein>
    <submittedName>
        <fullName evidence="2">Uncharacterized protein</fullName>
    </submittedName>
</protein>
<feature type="compositionally biased region" description="Basic and acidic residues" evidence="1">
    <location>
        <begin position="194"/>
        <end position="209"/>
    </location>
</feature>
<dbReference type="AlphaFoldDB" id="A0A4Z1K8M4"/>
<sequence length="277" mass="32158">MYPTKSRSLDVSRRASAEAIMFSRLRFKLSRVLSPNKEDTLYEKINDAEKKIQSNRNTEAKKNIHPSPGKRDTSVDSLERSRCLLNLLKKNPRSDNLPAYFPTQTSRPNSGLPDQQKPSIKGKEVKNERPPPYDLPENMGSTSRRQYIRGLIEKRKAEIRTLEQQLEEETGSAIPLSTDTTLRIGESSSLHVTLQREETREEKKEEIRSTDLSPHQTTGITQDIEYYIQLCNRTRDIMIRDMKLLQEFKNKTGLEKERERERLTLQHDLSVEDALIY</sequence>
<feature type="region of interest" description="Disordered" evidence="1">
    <location>
        <begin position="52"/>
        <end position="77"/>
    </location>
</feature>
<feature type="region of interest" description="Disordered" evidence="1">
    <location>
        <begin position="94"/>
        <end position="140"/>
    </location>
</feature>
<proteinExistence type="predicted"/>
<dbReference type="Proteomes" id="UP000297280">
    <property type="component" value="Unassembled WGS sequence"/>
</dbReference>
<comment type="caution">
    <text evidence="2">The sequence shown here is derived from an EMBL/GenBank/DDBJ whole genome shotgun (WGS) entry which is preliminary data.</text>
</comment>
<evidence type="ECO:0000313" key="2">
    <source>
        <dbReference type="EMBL" id="TGO81824.1"/>
    </source>
</evidence>
<evidence type="ECO:0000313" key="3">
    <source>
        <dbReference type="Proteomes" id="UP000297280"/>
    </source>
</evidence>
<feature type="compositionally biased region" description="Basic and acidic residues" evidence="1">
    <location>
        <begin position="121"/>
        <end position="131"/>
    </location>
</feature>
<feature type="compositionally biased region" description="Basic and acidic residues" evidence="1">
    <location>
        <begin position="52"/>
        <end position="62"/>
    </location>
</feature>
<reference evidence="2 3" key="1">
    <citation type="submission" date="2017-12" db="EMBL/GenBank/DDBJ databases">
        <title>Comparative genomics of Botrytis spp.</title>
        <authorList>
            <person name="Valero-Jimenez C.A."/>
            <person name="Tapia P."/>
            <person name="Veloso J."/>
            <person name="Silva-Moreno E."/>
            <person name="Staats M."/>
            <person name="Valdes J.H."/>
            <person name="Van Kan J.A.L."/>
        </authorList>
    </citation>
    <scope>NUCLEOTIDE SEQUENCE [LARGE SCALE GENOMIC DNA]</scope>
    <source>
        <strain evidence="2 3">MUCL3349</strain>
    </source>
</reference>
<name>A0A4Z1K8M4_9HELO</name>
<organism evidence="2 3">
    <name type="scientific">Botrytis porri</name>
    <dbReference type="NCBI Taxonomy" id="87229"/>
    <lineage>
        <taxon>Eukaryota</taxon>
        <taxon>Fungi</taxon>
        <taxon>Dikarya</taxon>
        <taxon>Ascomycota</taxon>
        <taxon>Pezizomycotina</taxon>
        <taxon>Leotiomycetes</taxon>
        <taxon>Helotiales</taxon>
        <taxon>Sclerotiniaceae</taxon>
        <taxon>Botrytis</taxon>
    </lineage>
</organism>
<feature type="region of interest" description="Disordered" evidence="1">
    <location>
        <begin position="189"/>
        <end position="216"/>
    </location>
</feature>
<feature type="compositionally biased region" description="Polar residues" evidence="1">
    <location>
        <begin position="102"/>
        <end position="118"/>
    </location>
</feature>
<accession>A0A4Z1K8M4</accession>
<evidence type="ECO:0000256" key="1">
    <source>
        <dbReference type="SAM" id="MobiDB-lite"/>
    </source>
</evidence>
<keyword evidence="3" id="KW-1185">Reference proteome</keyword>
<dbReference type="EMBL" id="PQXO01000997">
    <property type="protein sequence ID" value="TGO81824.1"/>
    <property type="molecule type" value="Genomic_DNA"/>
</dbReference>